<dbReference type="Pfam" id="PF13183">
    <property type="entry name" value="Fer4_8"/>
    <property type="match status" value="1"/>
</dbReference>
<proteinExistence type="predicted"/>
<dbReference type="InterPro" id="IPR009051">
    <property type="entry name" value="Helical_ferredxn"/>
</dbReference>
<keyword evidence="6" id="KW-0411">Iron-sulfur</keyword>
<evidence type="ECO:0000256" key="3">
    <source>
        <dbReference type="ARBA" id="ARBA00022723"/>
    </source>
</evidence>
<dbReference type="Proteomes" id="UP000009173">
    <property type="component" value="Chromosome"/>
</dbReference>
<evidence type="ECO:0000256" key="6">
    <source>
        <dbReference type="ARBA" id="ARBA00023014"/>
    </source>
</evidence>
<dbReference type="EMBL" id="CP000527">
    <property type="protein sequence ID" value="ABM29725.1"/>
    <property type="molecule type" value="Genomic_DNA"/>
</dbReference>
<keyword evidence="4" id="KW-0249">Electron transport</keyword>
<dbReference type="GO" id="GO:0016491">
    <property type="term" value="F:oxidoreductase activity"/>
    <property type="evidence" value="ECO:0007669"/>
    <property type="project" value="UniProtKB-ARBA"/>
</dbReference>
<dbReference type="InterPro" id="IPR004017">
    <property type="entry name" value="Cys_rich_dom"/>
</dbReference>
<evidence type="ECO:0000313" key="8">
    <source>
        <dbReference type="EMBL" id="ABM29725.1"/>
    </source>
</evidence>
<sequence length="439" mass="49657">MGITERRIEDAGLMRGIAALTPERIEKVVKAVTEGEAGARLKVYYETCMRCGLCAKACHYCISHDGEPDYSPVGKMEQTMWRLLREGGRVSPDVIYDMAQIAYTECNLCRRCIHYCPIGIDTGYVISLVRRICHRLGVTPRYMQDTAHSHAATFNQMWVKEDEWVDSLIWQEDEARSEIPTMRIPLEVEGADILYSVIAPEPKFRTQLIYQAAVIMDQAGVSWTMPATPGWDNSDMAMFSGDSEVMGRIKRAHFELAQRLRVKRIVMGECGHAFRSIYDVGNRWLGWKMHPVPVVHSVEFFWELFDQGKIKLAKRFEEPVTIHDPCNIVRGRGLMDKLREVVHALCPNVVEMTPNREHNFCCCAGGGVINCGPPFKGVRVEGNRIKAEQLKATGVKTVIAPCHNCHGGLEDIIHHYKLGMHTKFLGDIIYDCMEKPGAV</sequence>
<dbReference type="GO" id="GO:0046872">
    <property type="term" value="F:metal ion binding"/>
    <property type="evidence" value="ECO:0007669"/>
    <property type="project" value="UniProtKB-KW"/>
</dbReference>
<keyword evidence="1" id="KW-0813">Transport</keyword>
<evidence type="ECO:0000256" key="4">
    <source>
        <dbReference type="ARBA" id="ARBA00022982"/>
    </source>
</evidence>
<evidence type="ECO:0000256" key="1">
    <source>
        <dbReference type="ARBA" id="ARBA00022448"/>
    </source>
</evidence>
<dbReference type="PANTHER" id="PTHR43551">
    <property type="entry name" value="FUMARATE REDUCTASE IRON-SULFUR SUBUNIT"/>
    <property type="match status" value="1"/>
</dbReference>
<feature type="domain" description="4Fe-4S ferredoxin-type" evidence="7">
    <location>
        <begin position="39"/>
        <end position="67"/>
    </location>
</feature>
<keyword evidence="3" id="KW-0479">Metal-binding</keyword>
<dbReference type="InterPro" id="IPR017900">
    <property type="entry name" value="4Fe4S_Fe_S_CS"/>
</dbReference>
<dbReference type="AlphaFoldDB" id="A0A0H3ABC6"/>
<gene>
    <name evidence="8" type="ordered locus">Dvul_2714</name>
</gene>
<dbReference type="GO" id="GO:0051539">
    <property type="term" value="F:4 iron, 4 sulfur cluster binding"/>
    <property type="evidence" value="ECO:0007669"/>
    <property type="project" value="UniProtKB-KW"/>
</dbReference>
<evidence type="ECO:0000313" key="9">
    <source>
        <dbReference type="Proteomes" id="UP000009173"/>
    </source>
</evidence>
<dbReference type="RefSeq" id="WP_010937573.1">
    <property type="nucleotide sequence ID" value="NC_008751.1"/>
</dbReference>
<dbReference type="PANTHER" id="PTHR43551:SF1">
    <property type="entry name" value="HETERODISULFIDE REDUCTASE"/>
    <property type="match status" value="1"/>
</dbReference>
<dbReference type="Gene3D" id="1.10.1060.10">
    <property type="entry name" value="Alpha-helical ferredoxin"/>
    <property type="match status" value="1"/>
</dbReference>
<evidence type="ECO:0000256" key="2">
    <source>
        <dbReference type="ARBA" id="ARBA00022485"/>
    </source>
</evidence>
<reference evidence="9" key="1">
    <citation type="journal article" date="2009" name="Environ. Microbiol.">
        <title>Contribution of mobile genetic elements to Desulfovibrio vulgaris genome plasticity.</title>
        <authorList>
            <person name="Walker C.B."/>
            <person name="Stolyar S."/>
            <person name="Chivian D."/>
            <person name="Pinel N."/>
            <person name="Gabster J.A."/>
            <person name="Dehal P.S."/>
            <person name="He Z."/>
            <person name="Yang Z.K."/>
            <person name="Yen H.C."/>
            <person name="Zhou J."/>
            <person name="Wall J.D."/>
            <person name="Hazen T.C."/>
            <person name="Arkin A.P."/>
            <person name="Stahl D.A."/>
        </authorList>
    </citation>
    <scope>NUCLEOTIDE SEQUENCE [LARGE SCALE GENOMIC DNA]</scope>
    <source>
        <strain evidence="9">DP4</strain>
    </source>
</reference>
<evidence type="ECO:0000256" key="5">
    <source>
        <dbReference type="ARBA" id="ARBA00023004"/>
    </source>
</evidence>
<protein>
    <recommendedName>
        <fullName evidence="7">4Fe-4S ferredoxin-type domain-containing protein</fullName>
    </recommendedName>
</protein>
<dbReference type="PROSITE" id="PS51379">
    <property type="entry name" value="4FE4S_FER_2"/>
    <property type="match status" value="1"/>
</dbReference>
<dbReference type="PROSITE" id="PS00198">
    <property type="entry name" value="4FE4S_FER_1"/>
    <property type="match status" value="1"/>
</dbReference>
<dbReference type="InterPro" id="IPR017896">
    <property type="entry name" value="4Fe4S_Fe-S-bd"/>
</dbReference>
<keyword evidence="2" id="KW-0004">4Fe-4S</keyword>
<name>A0A0H3ABC6_NITV4</name>
<dbReference type="SUPFAM" id="SSF46548">
    <property type="entry name" value="alpha-helical ferredoxin"/>
    <property type="match status" value="1"/>
</dbReference>
<dbReference type="Pfam" id="PF02754">
    <property type="entry name" value="CCG"/>
    <property type="match status" value="1"/>
</dbReference>
<dbReference type="KEGG" id="dvl:Dvul_2714"/>
<keyword evidence="5" id="KW-0408">Iron</keyword>
<dbReference type="HOGENOM" id="CLU_023081_6_0_7"/>
<evidence type="ECO:0000259" key="7">
    <source>
        <dbReference type="PROSITE" id="PS51379"/>
    </source>
</evidence>
<organism evidence="8 9">
    <name type="scientific">Nitratidesulfovibrio vulgaris (strain DP4)</name>
    <name type="common">Desulfovibrio vulgaris</name>
    <dbReference type="NCBI Taxonomy" id="391774"/>
    <lineage>
        <taxon>Bacteria</taxon>
        <taxon>Pseudomonadati</taxon>
        <taxon>Thermodesulfobacteriota</taxon>
        <taxon>Desulfovibrionia</taxon>
        <taxon>Desulfovibrionales</taxon>
        <taxon>Desulfovibrionaceae</taxon>
        <taxon>Nitratidesulfovibrio</taxon>
    </lineage>
</organism>
<accession>A0A0H3ABC6</accession>
<dbReference type="NCBIfam" id="NF045724">
    <property type="entry name" value="ferredox_TmcB"/>
    <property type="match status" value="1"/>
</dbReference>